<dbReference type="PROSITE" id="PS01047">
    <property type="entry name" value="HMA_1"/>
    <property type="match status" value="1"/>
</dbReference>
<gene>
    <name evidence="3" type="ORF">ENQ20_20495</name>
</gene>
<dbReference type="GO" id="GO:0006825">
    <property type="term" value="P:copper ion transport"/>
    <property type="evidence" value="ECO:0007669"/>
    <property type="project" value="InterPro"/>
</dbReference>
<dbReference type="InterPro" id="IPR036163">
    <property type="entry name" value="HMA_dom_sf"/>
</dbReference>
<proteinExistence type="predicted"/>
<dbReference type="OMA" id="HIPNISC"/>
<dbReference type="PROSITE" id="PS50846">
    <property type="entry name" value="HMA_2"/>
    <property type="match status" value="1"/>
</dbReference>
<dbReference type="InterPro" id="IPR006121">
    <property type="entry name" value="HMA_dom"/>
</dbReference>
<keyword evidence="1" id="KW-0479">Metal-binding</keyword>
<dbReference type="CDD" id="cd00371">
    <property type="entry name" value="HMA"/>
    <property type="match status" value="1"/>
</dbReference>
<accession>A0A7C1FIR2</accession>
<evidence type="ECO:0000313" key="3">
    <source>
        <dbReference type="EMBL" id="HDX33837.1"/>
    </source>
</evidence>
<feature type="domain" description="HMA" evidence="2">
    <location>
        <begin position="2"/>
        <end position="67"/>
    </location>
</feature>
<reference evidence="3" key="1">
    <citation type="journal article" date="2020" name="mSystems">
        <title>Genome- and Community-Level Interaction Insights into Carbon Utilization and Element Cycling Functions of Hydrothermarchaeota in Hydrothermal Sediment.</title>
        <authorList>
            <person name="Zhou Z."/>
            <person name="Liu Y."/>
            <person name="Xu W."/>
            <person name="Pan J."/>
            <person name="Luo Z.H."/>
            <person name="Li M."/>
        </authorList>
    </citation>
    <scope>NUCLEOTIDE SEQUENCE [LARGE SCALE GENOMIC DNA]</scope>
    <source>
        <strain evidence="3">SpSt-289</strain>
    </source>
</reference>
<dbReference type="EMBL" id="DSMG01000207">
    <property type="protein sequence ID" value="HDX33837.1"/>
    <property type="molecule type" value="Genomic_DNA"/>
</dbReference>
<organism evidence="3">
    <name type="scientific">Caldilinea aerophila</name>
    <dbReference type="NCBI Taxonomy" id="133453"/>
    <lineage>
        <taxon>Bacteria</taxon>
        <taxon>Bacillati</taxon>
        <taxon>Chloroflexota</taxon>
        <taxon>Caldilineae</taxon>
        <taxon>Caldilineales</taxon>
        <taxon>Caldilineaceae</taxon>
        <taxon>Caldilinea</taxon>
    </lineage>
</organism>
<evidence type="ECO:0000259" key="2">
    <source>
        <dbReference type="PROSITE" id="PS50846"/>
    </source>
</evidence>
<dbReference type="Pfam" id="PF00403">
    <property type="entry name" value="HMA"/>
    <property type="match status" value="1"/>
</dbReference>
<protein>
    <submittedName>
        <fullName evidence="3">Copper chaperone</fullName>
    </submittedName>
</protein>
<name>A0A7C1FIR2_9CHLR</name>
<evidence type="ECO:0000256" key="1">
    <source>
        <dbReference type="ARBA" id="ARBA00022723"/>
    </source>
</evidence>
<dbReference type="InterPro" id="IPR000428">
    <property type="entry name" value="Cu-bd"/>
</dbReference>
<dbReference type="PRINTS" id="PR00944">
    <property type="entry name" value="CUEXPORT"/>
</dbReference>
<dbReference type="Gene3D" id="3.30.70.100">
    <property type="match status" value="1"/>
</dbReference>
<sequence>MTTKTYHVPNISCGHCVATIERELKFVEGLKSVKAELDAKSVTVEVDADEVLAEVEKLLEEIGYPAA</sequence>
<comment type="caution">
    <text evidence="3">The sequence shown here is derived from an EMBL/GenBank/DDBJ whole genome shotgun (WGS) entry which is preliminary data.</text>
</comment>
<dbReference type="SUPFAM" id="SSF55008">
    <property type="entry name" value="HMA, heavy metal-associated domain"/>
    <property type="match status" value="1"/>
</dbReference>
<dbReference type="AlphaFoldDB" id="A0A7C1FIR2"/>
<dbReference type="InterPro" id="IPR017969">
    <property type="entry name" value="Heavy-metal-associated_CS"/>
</dbReference>
<dbReference type="GO" id="GO:0005507">
    <property type="term" value="F:copper ion binding"/>
    <property type="evidence" value="ECO:0007669"/>
    <property type="project" value="InterPro"/>
</dbReference>